<feature type="compositionally biased region" description="Polar residues" evidence="6">
    <location>
        <begin position="266"/>
        <end position="282"/>
    </location>
</feature>
<dbReference type="Gene3D" id="2.40.330.10">
    <property type="entry name" value="DNA-binding pseudobarrel domain"/>
    <property type="match status" value="3"/>
</dbReference>
<dbReference type="InterPro" id="IPR044837">
    <property type="entry name" value="REM16-like"/>
</dbReference>
<evidence type="ECO:0000256" key="1">
    <source>
        <dbReference type="ARBA" id="ARBA00004123"/>
    </source>
</evidence>
<dbReference type="InterPro" id="IPR003340">
    <property type="entry name" value="B3_DNA-bd"/>
</dbReference>
<feature type="region of interest" description="Disordered" evidence="6">
    <location>
        <begin position="266"/>
        <end position="289"/>
    </location>
</feature>
<dbReference type="PANTHER" id="PTHR31391">
    <property type="entry name" value="B3 DOMAIN-CONTAINING PROTEIN OS11G0197600-RELATED"/>
    <property type="match status" value="1"/>
</dbReference>
<dbReference type="Pfam" id="PF02362">
    <property type="entry name" value="B3"/>
    <property type="match status" value="3"/>
</dbReference>
<dbReference type="GO" id="GO:0005634">
    <property type="term" value="C:nucleus"/>
    <property type="evidence" value="ECO:0007669"/>
    <property type="project" value="UniProtKB-SubCell"/>
</dbReference>
<keyword evidence="5" id="KW-0539">Nucleus</keyword>
<evidence type="ECO:0000256" key="5">
    <source>
        <dbReference type="ARBA" id="ARBA00023242"/>
    </source>
</evidence>
<keyword evidence="3" id="KW-0238">DNA-binding</keyword>
<evidence type="ECO:0000256" key="6">
    <source>
        <dbReference type="SAM" id="MobiDB-lite"/>
    </source>
</evidence>
<sequence length="441" mass="51128">METVCRSCSRPKPEFFKALIGDFKQRLRIPHAFVKHISEESSGRVILEGPNHGIWHVKLNKTMNGILFLEDGWEKFSTDSSLRLGEFLIFKYKGDIHFSVRIFGQSACCKREDSFNVKSSQESPYVQGRRKRGKPPKSSKTEKQEQEMETLCPNCLDVKPEFFKVIIGDQIMLKMRIPPAFVKHVSEKSSERVTLECPGGDIWHAKLSRRADGMFIEDGWEKFLRDQSLGDEEFLVFRYNGDLHFSVTIFDKSACWREDSFEVNNPSQVANHPGSNPSMSFETNKHGTAEKPRRNRFLGLQNPNQYDPLHSFQGTEGQRKSSPNSVKHYEIARSKEWEAAFTFKKPYFIVEMKEHCVDKPFYVTIPSSFVRSYIPYKKVKMVLQTDNNKRWPVSFSKFATRSCICGGWAKFCLDSNLRKGDYCAFELVDELELRVYISRVH</sequence>
<reference evidence="9" key="1">
    <citation type="submission" date="2025-08" db="UniProtKB">
        <authorList>
            <consortium name="RefSeq"/>
        </authorList>
    </citation>
    <scope>IDENTIFICATION</scope>
</reference>
<dbReference type="AlphaFoldDB" id="A0A1U8BDS7"/>
<dbReference type="PROSITE" id="PS50863">
    <property type="entry name" value="B3"/>
    <property type="match status" value="3"/>
</dbReference>
<proteinExistence type="predicted"/>
<dbReference type="OMA" id="ATRSCIC"/>
<dbReference type="RefSeq" id="XP_010279604.1">
    <property type="nucleotide sequence ID" value="XM_010281302.2"/>
</dbReference>
<evidence type="ECO:0000313" key="8">
    <source>
        <dbReference type="Proteomes" id="UP000189703"/>
    </source>
</evidence>
<protein>
    <submittedName>
        <fullName evidence="9">B3 domain-containing transcription factor VRN1-like</fullName>
    </submittedName>
</protein>
<dbReference type="InterPro" id="IPR015300">
    <property type="entry name" value="DNA-bd_pseudobarrel_sf"/>
</dbReference>
<gene>
    <name evidence="9" type="primary">LOC104613477</name>
</gene>
<dbReference type="SMART" id="SM01019">
    <property type="entry name" value="B3"/>
    <property type="match status" value="3"/>
</dbReference>
<evidence type="ECO:0000256" key="3">
    <source>
        <dbReference type="ARBA" id="ARBA00023125"/>
    </source>
</evidence>
<keyword evidence="4" id="KW-0804">Transcription</keyword>
<dbReference type="GO" id="GO:0003677">
    <property type="term" value="F:DNA binding"/>
    <property type="evidence" value="ECO:0007669"/>
    <property type="project" value="UniProtKB-KW"/>
</dbReference>
<dbReference type="GeneID" id="104613477"/>
<comment type="subcellular location">
    <subcellularLocation>
        <location evidence="1">Nucleus</location>
    </subcellularLocation>
</comment>
<feature type="compositionally biased region" description="Basic residues" evidence="6">
    <location>
        <begin position="128"/>
        <end position="137"/>
    </location>
</feature>
<dbReference type="KEGG" id="nnu:104613477"/>
<evidence type="ECO:0000259" key="7">
    <source>
        <dbReference type="PROSITE" id="PS50863"/>
    </source>
</evidence>
<evidence type="ECO:0000256" key="2">
    <source>
        <dbReference type="ARBA" id="ARBA00023015"/>
    </source>
</evidence>
<dbReference type="SUPFAM" id="SSF101936">
    <property type="entry name" value="DNA-binding pseudobarrel domain"/>
    <property type="match status" value="3"/>
</dbReference>
<name>A0A1U8BDS7_NELNU</name>
<accession>A0A1U8BDS7</accession>
<dbReference type="CDD" id="cd10017">
    <property type="entry name" value="B3_DNA"/>
    <property type="match status" value="3"/>
</dbReference>
<organism evidence="8 9">
    <name type="scientific">Nelumbo nucifera</name>
    <name type="common">Sacred lotus</name>
    <dbReference type="NCBI Taxonomy" id="4432"/>
    <lineage>
        <taxon>Eukaryota</taxon>
        <taxon>Viridiplantae</taxon>
        <taxon>Streptophyta</taxon>
        <taxon>Embryophyta</taxon>
        <taxon>Tracheophyta</taxon>
        <taxon>Spermatophyta</taxon>
        <taxon>Magnoliopsida</taxon>
        <taxon>Proteales</taxon>
        <taxon>Nelumbonaceae</taxon>
        <taxon>Nelumbo</taxon>
    </lineage>
</organism>
<dbReference type="eggNOG" id="ENOG502RZR8">
    <property type="taxonomic scope" value="Eukaryota"/>
</dbReference>
<dbReference type="STRING" id="4432.A0A1U8BDS7"/>
<evidence type="ECO:0000313" key="9">
    <source>
        <dbReference type="RefSeq" id="XP_010279604.1"/>
    </source>
</evidence>
<feature type="domain" description="TF-B3" evidence="7">
    <location>
        <begin position="12"/>
        <end position="106"/>
    </location>
</feature>
<dbReference type="OrthoDB" id="1666376at2759"/>
<evidence type="ECO:0000256" key="4">
    <source>
        <dbReference type="ARBA" id="ARBA00023163"/>
    </source>
</evidence>
<dbReference type="Proteomes" id="UP000189703">
    <property type="component" value="Unplaced"/>
</dbReference>
<keyword evidence="8" id="KW-1185">Reference proteome</keyword>
<feature type="domain" description="TF-B3" evidence="7">
    <location>
        <begin position="348"/>
        <end position="441"/>
    </location>
</feature>
<dbReference type="PANTHER" id="PTHR31391:SF160">
    <property type="entry name" value="B3 DOMAIN-CONTAINING PROTEIN OS01G0723500-LIKE ISOFORM X1"/>
    <property type="match status" value="1"/>
</dbReference>
<feature type="region of interest" description="Disordered" evidence="6">
    <location>
        <begin position="120"/>
        <end position="146"/>
    </location>
</feature>
<dbReference type="InParanoid" id="A0A1U8BDS7"/>
<keyword evidence="2" id="KW-0805">Transcription regulation</keyword>
<feature type="domain" description="TF-B3" evidence="7">
    <location>
        <begin position="175"/>
        <end position="253"/>
    </location>
</feature>